<proteinExistence type="predicted"/>
<dbReference type="Pfam" id="PF07905">
    <property type="entry name" value="PucR"/>
    <property type="match status" value="1"/>
</dbReference>
<dbReference type="STRING" id="568899.SAMN05192534_13415"/>
<name>A0A1G8JLU5_9BACI</name>
<sequence>MINEFGLTVKGVISREVFKHARVLAGEGGLNREVKWTHILETEEFDSLINGGELILTTGVGLQLDLSSESTYKRLIEKDAAGICIELGYYFNNISPNIKRLADECNFPIIVFEKKVKFVEITQDLHTLIINQHHQALYQLSELTKKFTELSLSPNGLLKILQELHSYFGLSVLFVTDETESYYYPPGTKHYEMMVRSHLKKYRTGSLRQSIISVNDESFALTPVIGLGKVWGFLCLHVKVSPTDKIFFSILDRAAMSLAQILLRNRTIEERKLNKEDEVVRNLIEGKDYDSNDLHAFLPFTKNNFYYRILLIQTNVLDIEIREEEWEEIKVQRSMLIRSLVKSAGCFSAVSVKKNEVAVICSFLTENNVEKDMNNFSEIIKSIFEMNHKIIDGVNCTVGVSGVHKKISSASLGYEEAREVLQLQEAKVSEVLFYENTGIYRLLLQLHKNKQLEAYVNDWIGVLIDYDREMKSDLLKTLEVYLQCRGAKKETANQLFIVRQTLYHRLEKIKQLLGEDFLESTNRLAIEVAIKSYHLLKS</sequence>
<evidence type="ECO:0000259" key="1">
    <source>
        <dbReference type="Pfam" id="PF07905"/>
    </source>
</evidence>
<dbReference type="Pfam" id="PF13556">
    <property type="entry name" value="HTH_30"/>
    <property type="match status" value="1"/>
</dbReference>
<dbReference type="PANTHER" id="PTHR33744">
    <property type="entry name" value="CARBOHYDRATE DIACID REGULATOR"/>
    <property type="match status" value="1"/>
</dbReference>
<dbReference type="InterPro" id="IPR051448">
    <property type="entry name" value="CdaR-like_regulators"/>
</dbReference>
<evidence type="ECO:0000313" key="4">
    <source>
        <dbReference type="Proteomes" id="UP000199163"/>
    </source>
</evidence>
<dbReference type="InterPro" id="IPR025736">
    <property type="entry name" value="PucR_C-HTH_dom"/>
</dbReference>
<feature type="domain" description="Purine catabolism PurC-like" evidence="1">
    <location>
        <begin position="12"/>
        <end position="129"/>
    </location>
</feature>
<evidence type="ECO:0000313" key="3">
    <source>
        <dbReference type="EMBL" id="SDI32013.1"/>
    </source>
</evidence>
<dbReference type="PANTHER" id="PTHR33744:SF1">
    <property type="entry name" value="DNA-BINDING TRANSCRIPTIONAL ACTIVATOR ADER"/>
    <property type="match status" value="1"/>
</dbReference>
<dbReference type="Gene3D" id="1.10.10.2840">
    <property type="entry name" value="PucR C-terminal helix-turn-helix domain"/>
    <property type="match status" value="1"/>
</dbReference>
<dbReference type="InterPro" id="IPR042070">
    <property type="entry name" value="PucR_C-HTH_sf"/>
</dbReference>
<organism evidence="3 4">
    <name type="scientific">Alteribacillus persepolensis</name>
    <dbReference type="NCBI Taxonomy" id="568899"/>
    <lineage>
        <taxon>Bacteria</taxon>
        <taxon>Bacillati</taxon>
        <taxon>Bacillota</taxon>
        <taxon>Bacilli</taxon>
        <taxon>Bacillales</taxon>
        <taxon>Bacillaceae</taxon>
        <taxon>Alteribacillus</taxon>
    </lineage>
</organism>
<keyword evidence="4" id="KW-1185">Reference proteome</keyword>
<accession>A0A1G8JLU5</accession>
<gene>
    <name evidence="3" type="ORF">SAMN05192534_13415</name>
</gene>
<dbReference type="RefSeq" id="WP_245705307.1">
    <property type="nucleotide sequence ID" value="NZ_FNDK01000034.1"/>
</dbReference>
<dbReference type="AlphaFoldDB" id="A0A1G8JLU5"/>
<protein>
    <submittedName>
        <fullName evidence="3">Purine catabolism regulatory protein</fullName>
    </submittedName>
</protein>
<dbReference type="Proteomes" id="UP000199163">
    <property type="component" value="Unassembled WGS sequence"/>
</dbReference>
<dbReference type="InterPro" id="IPR012914">
    <property type="entry name" value="PucR_dom"/>
</dbReference>
<reference evidence="3 4" key="1">
    <citation type="submission" date="2016-10" db="EMBL/GenBank/DDBJ databases">
        <authorList>
            <person name="de Groot N.N."/>
        </authorList>
    </citation>
    <scope>NUCLEOTIDE SEQUENCE [LARGE SCALE GENOMIC DNA]</scope>
    <source>
        <strain evidence="3 4">DSM 21632</strain>
    </source>
</reference>
<dbReference type="EMBL" id="FNDK01000034">
    <property type="protein sequence ID" value="SDI32013.1"/>
    <property type="molecule type" value="Genomic_DNA"/>
</dbReference>
<feature type="domain" description="PucR C-terminal helix-turn-helix" evidence="2">
    <location>
        <begin position="474"/>
        <end position="531"/>
    </location>
</feature>
<evidence type="ECO:0000259" key="2">
    <source>
        <dbReference type="Pfam" id="PF13556"/>
    </source>
</evidence>